<dbReference type="CDD" id="cd06558">
    <property type="entry name" value="crotonase-like"/>
    <property type="match status" value="1"/>
</dbReference>
<evidence type="ECO:0000256" key="1">
    <source>
        <dbReference type="ARBA" id="ARBA00005254"/>
    </source>
</evidence>
<dbReference type="STRING" id="207949.RED65_04440"/>
<dbReference type="OrthoDB" id="9807606at2"/>
<dbReference type="InterPro" id="IPR014748">
    <property type="entry name" value="Enoyl-CoA_hydra_C"/>
</dbReference>
<dbReference type="PANTHER" id="PTHR11941:SF54">
    <property type="entry name" value="ENOYL-COA HYDRATASE, MITOCHONDRIAL"/>
    <property type="match status" value="1"/>
</dbReference>
<sequence>MSAILLEKHEHIATLTLNQPKLRNSISEIEVVDAFVDALNEVEQDSEIRCLIITGAGSAFSSGGNIKHMLNKEGMFAGDANDIRESYKRVIQRIPLALYNFPLPTIAAVNGPAIGAGCDLAMYCDMRIASTHAKFAESFIKVGLIPGDGGAWILPKIAGISCAAEMAFTGESIDAQTALKWGLVSQVVEPEALMLEANNLAQRVSNNPPQALKATKQLLRSAQNLNLEQTLDLSAAIQASLHQTEDHLEAVQAMIEKRAPKYKGQ</sequence>
<accession>Q1N1N7</accession>
<protein>
    <submittedName>
        <fullName evidence="4">Enoyl-CoA hydratase</fullName>
    </submittedName>
</protein>
<dbReference type="GO" id="GO:0016829">
    <property type="term" value="F:lyase activity"/>
    <property type="evidence" value="ECO:0007669"/>
    <property type="project" value="UniProtKB-KW"/>
</dbReference>
<dbReference type="InterPro" id="IPR018376">
    <property type="entry name" value="Enoyl-CoA_hyd/isom_CS"/>
</dbReference>
<proteinExistence type="inferred from homology"/>
<evidence type="ECO:0000256" key="2">
    <source>
        <dbReference type="ARBA" id="ARBA00023239"/>
    </source>
</evidence>
<dbReference type="HOGENOM" id="CLU_009834_7_2_6"/>
<name>Q1N1N7_9GAMM</name>
<comment type="caution">
    <text evidence="4">The sequence shown here is derived from an EMBL/GenBank/DDBJ whole genome shotgun (WGS) entry which is preliminary data.</text>
</comment>
<dbReference type="InterPro" id="IPR001753">
    <property type="entry name" value="Enoyl-CoA_hydra/iso"/>
</dbReference>
<evidence type="ECO:0000313" key="4">
    <source>
        <dbReference type="EMBL" id="EAT12244.1"/>
    </source>
</evidence>
<dbReference type="Pfam" id="PF00378">
    <property type="entry name" value="ECH_1"/>
    <property type="match status" value="1"/>
</dbReference>
<reference evidence="4 5" key="1">
    <citation type="submission" date="2006-03" db="EMBL/GenBank/DDBJ databases">
        <authorList>
            <person name="Pinhassi J."/>
            <person name="Pedros-Alio C."/>
            <person name="Ferriera S."/>
            <person name="Johnson J."/>
            <person name="Kravitz S."/>
            <person name="Halpern A."/>
            <person name="Remington K."/>
            <person name="Beeson K."/>
            <person name="Tran B."/>
            <person name="Rogers Y.-H."/>
            <person name="Friedman R."/>
            <person name="Venter J.C."/>
        </authorList>
    </citation>
    <scope>NUCLEOTIDE SEQUENCE [LARGE SCALE GENOMIC DNA]</scope>
    <source>
        <strain evidence="4 5">RED65</strain>
    </source>
</reference>
<gene>
    <name evidence="4" type="ORF">RED65_04440</name>
</gene>
<evidence type="ECO:0000256" key="3">
    <source>
        <dbReference type="RuleBase" id="RU003707"/>
    </source>
</evidence>
<dbReference type="SUPFAM" id="SSF52096">
    <property type="entry name" value="ClpP/crotonase"/>
    <property type="match status" value="1"/>
</dbReference>
<dbReference type="PROSITE" id="PS00166">
    <property type="entry name" value="ENOYL_COA_HYDRATASE"/>
    <property type="match status" value="1"/>
</dbReference>
<dbReference type="EMBL" id="AAQH01000009">
    <property type="protein sequence ID" value="EAT12244.1"/>
    <property type="molecule type" value="Genomic_DNA"/>
</dbReference>
<organism evidence="4 5">
    <name type="scientific">Bermanella marisrubri</name>
    <dbReference type="NCBI Taxonomy" id="207949"/>
    <lineage>
        <taxon>Bacteria</taxon>
        <taxon>Pseudomonadati</taxon>
        <taxon>Pseudomonadota</taxon>
        <taxon>Gammaproteobacteria</taxon>
        <taxon>Oceanospirillales</taxon>
        <taxon>Oceanospirillaceae</taxon>
        <taxon>Bermanella</taxon>
    </lineage>
</organism>
<dbReference type="AlphaFoldDB" id="Q1N1N7"/>
<evidence type="ECO:0000313" key="5">
    <source>
        <dbReference type="Proteomes" id="UP000004263"/>
    </source>
</evidence>
<dbReference type="NCBIfam" id="NF006699">
    <property type="entry name" value="PRK09245.1"/>
    <property type="match status" value="1"/>
</dbReference>
<dbReference type="PANTHER" id="PTHR11941">
    <property type="entry name" value="ENOYL-COA HYDRATASE-RELATED"/>
    <property type="match status" value="1"/>
</dbReference>
<dbReference type="Gene3D" id="1.10.12.10">
    <property type="entry name" value="Lyase 2-enoyl-coa Hydratase, Chain A, domain 2"/>
    <property type="match status" value="1"/>
</dbReference>
<dbReference type="Proteomes" id="UP000004263">
    <property type="component" value="Unassembled WGS sequence"/>
</dbReference>
<keyword evidence="5" id="KW-1185">Reference proteome</keyword>
<dbReference type="Gene3D" id="3.90.226.10">
    <property type="entry name" value="2-enoyl-CoA Hydratase, Chain A, domain 1"/>
    <property type="match status" value="1"/>
</dbReference>
<dbReference type="RefSeq" id="WP_007016340.1">
    <property type="nucleotide sequence ID" value="NZ_AAQH01000009.1"/>
</dbReference>
<dbReference type="GO" id="GO:0006635">
    <property type="term" value="P:fatty acid beta-oxidation"/>
    <property type="evidence" value="ECO:0007669"/>
    <property type="project" value="TreeGrafter"/>
</dbReference>
<keyword evidence="2" id="KW-0456">Lyase</keyword>
<dbReference type="InterPro" id="IPR029045">
    <property type="entry name" value="ClpP/crotonase-like_dom_sf"/>
</dbReference>
<comment type="similarity">
    <text evidence="1 3">Belongs to the enoyl-CoA hydratase/isomerase family.</text>
</comment>